<dbReference type="SMR" id="A0A498IRJ4"/>
<keyword evidence="12" id="KW-1185">Reference proteome</keyword>
<dbReference type="Proteomes" id="UP000290289">
    <property type="component" value="Chromosome 11"/>
</dbReference>
<evidence type="ECO:0000256" key="3">
    <source>
        <dbReference type="ARBA" id="ARBA00022512"/>
    </source>
</evidence>
<feature type="chain" id="PRO_5019740021" description="Polygalacturonase" evidence="10">
    <location>
        <begin position="25"/>
        <end position="473"/>
    </location>
</feature>
<keyword evidence="6 9" id="KW-0326">Glycosidase</keyword>
<comment type="subcellular location">
    <subcellularLocation>
        <location evidence="1">Secreted</location>
        <location evidence="1">Cell wall</location>
    </subcellularLocation>
</comment>
<dbReference type="GO" id="GO:0004650">
    <property type="term" value="F:polygalacturonase activity"/>
    <property type="evidence" value="ECO:0007669"/>
    <property type="project" value="InterPro"/>
</dbReference>
<evidence type="ECO:0000256" key="10">
    <source>
        <dbReference type="SAM" id="SignalP"/>
    </source>
</evidence>
<evidence type="ECO:0000256" key="7">
    <source>
        <dbReference type="ARBA" id="ARBA00023316"/>
    </source>
</evidence>
<dbReference type="AlphaFoldDB" id="A0A498IRJ4"/>
<keyword evidence="4" id="KW-0964">Secreted</keyword>
<evidence type="ECO:0000256" key="5">
    <source>
        <dbReference type="ARBA" id="ARBA00022801"/>
    </source>
</evidence>
<evidence type="ECO:0000256" key="6">
    <source>
        <dbReference type="ARBA" id="ARBA00023295"/>
    </source>
</evidence>
<reference evidence="11 12" key="1">
    <citation type="submission" date="2018-10" db="EMBL/GenBank/DDBJ databases">
        <title>A high-quality apple genome assembly.</title>
        <authorList>
            <person name="Hu J."/>
        </authorList>
    </citation>
    <scope>NUCLEOTIDE SEQUENCE [LARGE SCALE GENOMIC DNA]</scope>
    <source>
        <strain evidence="12">cv. HFTH1</strain>
        <tissue evidence="11">Young leaf</tissue>
    </source>
</reference>
<keyword evidence="3" id="KW-0134">Cell wall</keyword>
<name>A0A498IRJ4_MALDO</name>
<dbReference type="SMART" id="SM00710">
    <property type="entry name" value="PbH1"/>
    <property type="match status" value="4"/>
</dbReference>
<dbReference type="GO" id="GO:0071555">
    <property type="term" value="P:cell wall organization"/>
    <property type="evidence" value="ECO:0007669"/>
    <property type="project" value="UniProtKB-KW"/>
</dbReference>
<organism evidence="11 12">
    <name type="scientific">Malus domestica</name>
    <name type="common">Apple</name>
    <name type="synonym">Pyrus malus</name>
    <dbReference type="NCBI Taxonomy" id="3750"/>
    <lineage>
        <taxon>Eukaryota</taxon>
        <taxon>Viridiplantae</taxon>
        <taxon>Streptophyta</taxon>
        <taxon>Embryophyta</taxon>
        <taxon>Tracheophyta</taxon>
        <taxon>Spermatophyta</taxon>
        <taxon>Magnoliopsida</taxon>
        <taxon>eudicotyledons</taxon>
        <taxon>Gunneridae</taxon>
        <taxon>Pentapetalae</taxon>
        <taxon>rosids</taxon>
        <taxon>fabids</taxon>
        <taxon>Rosales</taxon>
        <taxon>Rosaceae</taxon>
        <taxon>Amygdaloideae</taxon>
        <taxon>Maleae</taxon>
        <taxon>Malus</taxon>
    </lineage>
</organism>
<keyword evidence="10" id="KW-0732">Signal</keyword>
<dbReference type="PROSITE" id="PS00502">
    <property type="entry name" value="POLYGALACTURONASE"/>
    <property type="match status" value="1"/>
</dbReference>
<dbReference type="STRING" id="3750.A0A498IRJ4"/>
<keyword evidence="5 9" id="KW-0378">Hydrolase</keyword>
<feature type="active site" evidence="8">
    <location>
        <position position="320"/>
    </location>
</feature>
<evidence type="ECO:0000256" key="4">
    <source>
        <dbReference type="ARBA" id="ARBA00022525"/>
    </source>
</evidence>
<evidence type="ECO:0000256" key="2">
    <source>
        <dbReference type="ARBA" id="ARBA00008834"/>
    </source>
</evidence>
<dbReference type="PANTHER" id="PTHR31375">
    <property type="match status" value="1"/>
</dbReference>
<comment type="similarity">
    <text evidence="2 9">Belongs to the glycosyl hydrolase 28 family.</text>
</comment>
<evidence type="ECO:0000256" key="1">
    <source>
        <dbReference type="ARBA" id="ARBA00004191"/>
    </source>
</evidence>
<evidence type="ECO:0008006" key="13">
    <source>
        <dbReference type="Google" id="ProtNLM"/>
    </source>
</evidence>
<gene>
    <name evidence="11" type="ORF">DVH24_040152</name>
</gene>
<evidence type="ECO:0000313" key="12">
    <source>
        <dbReference type="Proteomes" id="UP000290289"/>
    </source>
</evidence>
<dbReference type="InterPro" id="IPR006626">
    <property type="entry name" value="PbH1"/>
</dbReference>
<dbReference type="InterPro" id="IPR012334">
    <property type="entry name" value="Pectin_lyas_fold"/>
</dbReference>
<dbReference type="Pfam" id="PF00295">
    <property type="entry name" value="Glyco_hydro_28"/>
    <property type="match status" value="1"/>
</dbReference>
<dbReference type="EMBL" id="RDQH01000337">
    <property type="protein sequence ID" value="RXH84804.1"/>
    <property type="molecule type" value="Genomic_DNA"/>
</dbReference>
<protein>
    <recommendedName>
        <fullName evidence="13">Polygalacturonase</fullName>
    </recommendedName>
</protein>
<sequence length="473" mass="50838">MHRKVAIFLFAIIVIANSPTSCIASRSLVLDGDDATPNSNTFYTSEYAPTDDDDDSQLKEAFFPEAWGSRPMKTFDVGNNNAETQDDSHQAFLEAMGAQENTFNVIDYGAVGNGQADDSIAFLKAWGALCVSTTRGIATLVVPKSKTFLLNSVAFQGPCRSSNINFQIQGSIIAPNNIGAWKNKDKWIQFANVPGLMINGGGRIDGNGAGWWKLCGNKKSHCQRPTSLHIHKCDGFLLSRLTFLNSPKNHISINSCNGGRVFGLLISAPKESPNTDGIDISSSTKLTIHNSLIATGDDCIAINSGSSFIKINGVKCGPGHGISIGSLGQNGEHSAVEEIQVSNCSFRGTQNGMRIKTWEGGSGYARKITFEGITFTDIENPIIIDQHYFANPTSVMDINKCVQVSDVTFRNIAGSSGVSQAITLDCGQNCCTNIIMDNVNIRSGVPNKDVYAYCNNAQGTSSFSTPYVPCLSH</sequence>
<keyword evidence="7" id="KW-0961">Cell wall biogenesis/degradation</keyword>
<dbReference type="InterPro" id="IPR011050">
    <property type="entry name" value="Pectin_lyase_fold/virulence"/>
</dbReference>
<evidence type="ECO:0000256" key="9">
    <source>
        <dbReference type="RuleBase" id="RU361169"/>
    </source>
</evidence>
<dbReference type="SUPFAM" id="SSF51126">
    <property type="entry name" value="Pectin lyase-like"/>
    <property type="match status" value="1"/>
</dbReference>
<dbReference type="OrthoDB" id="187139at2759"/>
<proteinExistence type="inferred from homology"/>
<dbReference type="Gene3D" id="2.160.20.10">
    <property type="entry name" value="Single-stranded right-handed beta-helix, Pectin lyase-like"/>
    <property type="match status" value="1"/>
</dbReference>
<evidence type="ECO:0000313" key="11">
    <source>
        <dbReference type="EMBL" id="RXH84804.1"/>
    </source>
</evidence>
<comment type="caution">
    <text evidence="11">The sequence shown here is derived from an EMBL/GenBank/DDBJ whole genome shotgun (WGS) entry which is preliminary data.</text>
</comment>
<evidence type="ECO:0000256" key="8">
    <source>
        <dbReference type="PROSITE-ProRule" id="PRU10052"/>
    </source>
</evidence>
<feature type="signal peptide" evidence="10">
    <location>
        <begin position="1"/>
        <end position="24"/>
    </location>
</feature>
<accession>A0A498IRJ4</accession>
<dbReference type="GO" id="GO:0005975">
    <property type="term" value="P:carbohydrate metabolic process"/>
    <property type="evidence" value="ECO:0007669"/>
    <property type="project" value="InterPro"/>
</dbReference>
<dbReference type="InterPro" id="IPR000743">
    <property type="entry name" value="Glyco_hydro_28"/>
</dbReference>